<keyword evidence="2" id="KW-0227">DNA damage</keyword>
<evidence type="ECO:0000313" key="6">
    <source>
        <dbReference type="EMBL" id="CAB4533672.1"/>
    </source>
</evidence>
<reference evidence="6" key="1">
    <citation type="submission" date="2020-05" db="EMBL/GenBank/DDBJ databases">
        <authorList>
            <person name="Chiriac C."/>
            <person name="Salcher M."/>
            <person name="Ghai R."/>
            <person name="Kavagutti S V."/>
        </authorList>
    </citation>
    <scope>NUCLEOTIDE SEQUENCE</scope>
</reference>
<evidence type="ECO:0000256" key="4">
    <source>
        <dbReference type="ARBA" id="ARBA00023204"/>
    </source>
</evidence>
<dbReference type="GO" id="GO:0009379">
    <property type="term" value="C:Holliday junction helicase complex"/>
    <property type="evidence" value="ECO:0007669"/>
    <property type="project" value="InterPro"/>
</dbReference>
<dbReference type="Pfam" id="PF14520">
    <property type="entry name" value="HHH_5"/>
    <property type="match status" value="1"/>
</dbReference>
<dbReference type="GO" id="GO:0005524">
    <property type="term" value="F:ATP binding"/>
    <property type="evidence" value="ECO:0007669"/>
    <property type="project" value="InterPro"/>
</dbReference>
<sequence>MIATISGQVQSTQANSLVVDCAGVGYLLHVTPQTSTNAKVGQSIQLHTRLIVREDSMTLYGFDDSESAELFDAVTGVSGIGPKSGLAIIAALTSEQIGAAVDSEDDGVFRSVPGIGPKTAKLLVVSLAGRIRSTGSARGSSVSEELVSALVGLGYSEKVAATAIKEALTKTQEKPAALRLALAIISGKP</sequence>
<evidence type="ECO:0000256" key="1">
    <source>
        <dbReference type="ARBA" id="ARBA00022490"/>
    </source>
</evidence>
<proteinExistence type="inferred from homology"/>
<dbReference type="Pfam" id="PF07499">
    <property type="entry name" value="RuvA_C"/>
    <property type="match status" value="1"/>
</dbReference>
<dbReference type="InterPro" id="IPR003583">
    <property type="entry name" value="Hlx-hairpin-Hlx_DNA-bd_motif"/>
</dbReference>
<keyword evidence="4" id="KW-0234">DNA repair</keyword>
<keyword evidence="3" id="KW-0238">DNA-binding</keyword>
<name>A0A6J6B3P7_9ZZZZ</name>
<dbReference type="SUPFAM" id="SSF47781">
    <property type="entry name" value="RuvA domain 2-like"/>
    <property type="match status" value="1"/>
</dbReference>
<organism evidence="6">
    <name type="scientific">freshwater metagenome</name>
    <dbReference type="NCBI Taxonomy" id="449393"/>
    <lineage>
        <taxon>unclassified sequences</taxon>
        <taxon>metagenomes</taxon>
        <taxon>ecological metagenomes</taxon>
    </lineage>
</organism>
<dbReference type="Gene3D" id="2.40.50.140">
    <property type="entry name" value="Nucleic acid-binding proteins"/>
    <property type="match status" value="1"/>
</dbReference>
<dbReference type="InterPro" id="IPR000085">
    <property type="entry name" value="RuvA"/>
</dbReference>
<dbReference type="GO" id="GO:0009378">
    <property type="term" value="F:four-way junction helicase activity"/>
    <property type="evidence" value="ECO:0007669"/>
    <property type="project" value="InterPro"/>
</dbReference>
<dbReference type="InterPro" id="IPR036267">
    <property type="entry name" value="RuvA_C_sf"/>
</dbReference>
<evidence type="ECO:0000256" key="3">
    <source>
        <dbReference type="ARBA" id="ARBA00023125"/>
    </source>
</evidence>
<keyword evidence="1" id="KW-0963">Cytoplasm</keyword>
<dbReference type="SMART" id="SM00278">
    <property type="entry name" value="HhH1"/>
    <property type="match status" value="2"/>
</dbReference>
<dbReference type="InterPro" id="IPR012340">
    <property type="entry name" value="NA-bd_OB-fold"/>
</dbReference>
<dbReference type="SUPFAM" id="SSF46929">
    <property type="entry name" value="DNA helicase RuvA subunit, C-terminal domain"/>
    <property type="match status" value="1"/>
</dbReference>
<dbReference type="Gene3D" id="1.10.150.20">
    <property type="entry name" value="5' to 3' exonuclease, C-terminal subdomain"/>
    <property type="match status" value="1"/>
</dbReference>
<dbReference type="EMBL" id="CAEZSH010000020">
    <property type="protein sequence ID" value="CAB4533672.1"/>
    <property type="molecule type" value="Genomic_DNA"/>
</dbReference>
<dbReference type="NCBIfam" id="TIGR00084">
    <property type="entry name" value="ruvA"/>
    <property type="match status" value="1"/>
</dbReference>
<dbReference type="HAMAP" id="MF_00031">
    <property type="entry name" value="DNA_HJ_migration_RuvA"/>
    <property type="match status" value="1"/>
</dbReference>
<dbReference type="InterPro" id="IPR010994">
    <property type="entry name" value="RuvA_2-like"/>
</dbReference>
<dbReference type="GO" id="GO:0006281">
    <property type="term" value="P:DNA repair"/>
    <property type="evidence" value="ECO:0007669"/>
    <property type="project" value="UniProtKB-KW"/>
</dbReference>
<accession>A0A6J6B3P7</accession>
<feature type="domain" description="Helix-hairpin-helix DNA-binding motif class 1" evidence="5">
    <location>
        <begin position="72"/>
        <end position="91"/>
    </location>
</feature>
<dbReference type="GO" id="GO:0003677">
    <property type="term" value="F:DNA binding"/>
    <property type="evidence" value="ECO:0007669"/>
    <property type="project" value="UniProtKB-KW"/>
</dbReference>
<dbReference type="CDD" id="cd14332">
    <property type="entry name" value="UBA_RuvA_C"/>
    <property type="match status" value="1"/>
</dbReference>
<dbReference type="GO" id="GO:0006310">
    <property type="term" value="P:DNA recombination"/>
    <property type="evidence" value="ECO:0007669"/>
    <property type="project" value="InterPro"/>
</dbReference>
<gene>
    <name evidence="6" type="ORF">UFOPK1410_00299</name>
</gene>
<dbReference type="Pfam" id="PF01330">
    <property type="entry name" value="RuvA_N"/>
    <property type="match status" value="1"/>
</dbReference>
<dbReference type="InterPro" id="IPR013849">
    <property type="entry name" value="DNA_helicase_Holl-junc_RuvA_I"/>
</dbReference>
<dbReference type="InterPro" id="IPR011114">
    <property type="entry name" value="RuvA_C"/>
</dbReference>
<dbReference type="AlphaFoldDB" id="A0A6J6B3P7"/>
<protein>
    <submittedName>
        <fullName evidence="6">Unannotated protein</fullName>
    </submittedName>
</protein>
<dbReference type="SUPFAM" id="SSF50249">
    <property type="entry name" value="Nucleic acid-binding proteins"/>
    <property type="match status" value="1"/>
</dbReference>
<evidence type="ECO:0000256" key="2">
    <source>
        <dbReference type="ARBA" id="ARBA00022763"/>
    </source>
</evidence>
<feature type="domain" description="Helix-hairpin-helix DNA-binding motif class 1" evidence="5">
    <location>
        <begin position="107"/>
        <end position="126"/>
    </location>
</feature>
<dbReference type="Gene3D" id="1.10.8.10">
    <property type="entry name" value="DNA helicase RuvA subunit, C-terminal domain"/>
    <property type="match status" value="1"/>
</dbReference>
<evidence type="ECO:0000259" key="5">
    <source>
        <dbReference type="SMART" id="SM00278"/>
    </source>
</evidence>